<dbReference type="PANTHER" id="PTHR30344:SF1">
    <property type="entry name" value="6-PHOSPHOGLUCONOLACTONASE"/>
    <property type="match status" value="1"/>
</dbReference>
<dbReference type="RefSeq" id="WP_236335686.1">
    <property type="nucleotide sequence ID" value="NZ_CAKMMG010000006.1"/>
</dbReference>
<dbReference type="EMBL" id="CAKMMG010000006">
    <property type="protein sequence ID" value="CAH1213732.1"/>
    <property type="molecule type" value="Genomic_DNA"/>
</dbReference>
<evidence type="ECO:0000256" key="1">
    <source>
        <dbReference type="ARBA" id="ARBA00005564"/>
    </source>
</evidence>
<comment type="similarity">
    <text evidence="1">Belongs to the cycloisomerase 2 family.</text>
</comment>
<evidence type="ECO:0000313" key="3">
    <source>
        <dbReference type="Proteomes" id="UP000838324"/>
    </source>
</evidence>
<dbReference type="Gene3D" id="2.130.10.10">
    <property type="entry name" value="YVTN repeat-like/Quinoprotein amine dehydrogenase"/>
    <property type="match status" value="1"/>
</dbReference>
<proteinExistence type="inferred from homology"/>
<dbReference type="PANTHER" id="PTHR30344">
    <property type="entry name" value="6-PHOSPHOGLUCONOLACTONASE-RELATED"/>
    <property type="match status" value="1"/>
</dbReference>
<dbReference type="SUPFAM" id="SSF51004">
    <property type="entry name" value="C-terminal (heme d1) domain of cytochrome cd1-nitrite reductase"/>
    <property type="match status" value="1"/>
</dbReference>
<comment type="caution">
    <text evidence="2">The sequence shown here is derived from an EMBL/GenBank/DDBJ whole genome shotgun (WGS) entry which is preliminary data.</text>
</comment>
<dbReference type="InterPro" id="IPR050282">
    <property type="entry name" value="Cycloisomerase_2"/>
</dbReference>
<keyword evidence="3" id="KW-1185">Reference proteome</keyword>
<dbReference type="InterPro" id="IPR019405">
    <property type="entry name" value="Lactonase_7-beta_prop"/>
</dbReference>
<dbReference type="EC" id="3.1.1.31" evidence="2"/>
<reference evidence="2" key="1">
    <citation type="submission" date="2022-01" db="EMBL/GenBank/DDBJ databases">
        <authorList>
            <person name="Criscuolo A."/>
        </authorList>
    </citation>
    <scope>NUCLEOTIDE SEQUENCE</scope>
    <source>
        <strain evidence="2">CIP111892</strain>
    </source>
</reference>
<organism evidence="2 3">
    <name type="scientific">Paenibacillus auburnensis</name>
    <dbReference type="NCBI Taxonomy" id="2905649"/>
    <lineage>
        <taxon>Bacteria</taxon>
        <taxon>Bacillati</taxon>
        <taxon>Bacillota</taxon>
        <taxon>Bacilli</taxon>
        <taxon>Bacillales</taxon>
        <taxon>Paenibacillaceae</taxon>
        <taxon>Paenibacillus</taxon>
    </lineage>
</organism>
<accession>A0ABM9CJ55</accession>
<dbReference type="InterPro" id="IPR011048">
    <property type="entry name" value="Haem_d1_sf"/>
</dbReference>
<evidence type="ECO:0000313" key="2">
    <source>
        <dbReference type="EMBL" id="CAH1213732.1"/>
    </source>
</evidence>
<gene>
    <name evidence="2" type="primary">pgl_2</name>
    <name evidence="2" type="ORF">PAECIP111892_03899</name>
</gene>
<dbReference type="GO" id="GO:0017057">
    <property type="term" value="F:6-phosphogluconolactonase activity"/>
    <property type="evidence" value="ECO:0007669"/>
    <property type="project" value="UniProtKB-EC"/>
</dbReference>
<keyword evidence="2" id="KW-0378">Hydrolase</keyword>
<name>A0ABM9CJ55_9BACL</name>
<sequence length="352" mass="37993">MHQPNEVLFYIGTYNSKEEDAILLGALDKETGEMRVLNGTKGIENPSYLALNRSGSVLYAVSEQDEGEVHAFAVEEGTGALNPLGGRRTEGGAPCYVSISPQGDYIFVANYMGGNVNAFPVNTDGSLGEMSAQVRHEGSGIRQDRQEAPHPHSVIPDSTGGRVLVCDLGIDQVLFYRVEDGKLITHREVNLPPGAGPRHLAVHPSKQWIYLINELDSTITVFANDEQNGDLKVLQSLSSLPENYTAGSDDTAADIHVSPCGRFLYASNRGHDSVGLFYIDAKTGLLESGDWVISGGRTPRNFTIIGGMLLAANQNSNNIVSFRIDRESGRLIPTGNELEVTAPVCLTPVQLI</sequence>
<protein>
    <submittedName>
        <fullName evidence="2">6-phosphogluconolactonase</fullName>
        <ecNumber evidence="2">3.1.1.31</ecNumber>
    </submittedName>
</protein>
<dbReference type="Proteomes" id="UP000838324">
    <property type="component" value="Unassembled WGS sequence"/>
</dbReference>
<dbReference type="InterPro" id="IPR015943">
    <property type="entry name" value="WD40/YVTN_repeat-like_dom_sf"/>
</dbReference>
<dbReference type="Pfam" id="PF10282">
    <property type="entry name" value="Lactonase"/>
    <property type="match status" value="1"/>
</dbReference>